<dbReference type="GO" id="GO:0003729">
    <property type="term" value="F:mRNA binding"/>
    <property type="evidence" value="ECO:0007669"/>
    <property type="project" value="TreeGrafter"/>
</dbReference>
<feature type="compositionally biased region" description="Polar residues" evidence="8">
    <location>
        <begin position="295"/>
        <end position="307"/>
    </location>
</feature>
<evidence type="ECO:0000256" key="8">
    <source>
        <dbReference type="SAM" id="MobiDB-lite"/>
    </source>
</evidence>
<comment type="subcellular location">
    <subcellularLocation>
        <location evidence="1">Cytoplasm</location>
    </subcellularLocation>
</comment>
<dbReference type="PROSITE" id="PS50302">
    <property type="entry name" value="PUM"/>
    <property type="match status" value="8"/>
</dbReference>
<organism evidence="10 11">
    <name type="scientific">Salix koriyanagi</name>
    <dbReference type="NCBI Taxonomy" id="2511006"/>
    <lineage>
        <taxon>Eukaryota</taxon>
        <taxon>Viridiplantae</taxon>
        <taxon>Streptophyta</taxon>
        <taxon>Embryophyta</taxon>
        <taxon>Tracheophyta</taxon>
        <taxon>Spermatophyta</taxon>
        <taxon>Magnoliopsida</taxon>
        <taxon>eudicotyledons</taxon>
        <taxon>Gunneridae</taxon>
        <taxon>Pentapetalae</taxon>
        <taxon>rosids</taxon>
        <taxon>fabids</taxon>
        <taxon>Malpighiales</taxon>
        <taxon>Salicaceae</taxon>
        <taxon>Saliceae</taxon>
        <taxon>Salix</taxon>
    </lineage>
</organism>
<accession>A0A9Q0WI65</accession>
<feature type="region of interest" description="Disordered" evidence="8">
    <location>
        <begin position="144"/>
        <end position="187"/>
    </location>
</feature>
<feature type="region of interest" description="Disordered" evidence="8">
    <location>
        <begin position="1"/>
        <end position="22"/>
    </location>
</feature>
<protein>
    <submittedName>
        <fullName evidence="10">RNA BINDING PROTEIN PUMILIO-RELATED</fullName>
    </submittedName>
</protein>
<dbReference type="CDD" id="cd07920">
    <property type="entry name" value="Pumilio"/>
    <property type="match status" value="1"/>
</dbReference>
<dbReference type="Pfam" id="PF07990">
    <property type="entry name" value="NABP"/>
    <property type="match status" value="1"/>
</dbReference>
<reference evidence="10" key="1">
    <citation type="submission" date="2022-11" db="EMBL/GenBank/DDBJ databases">
        <authorList>
            <person name="Hyden B.L."/>
            <person name="Feng K."/>
            <person name="Yates T."/>
            <person name="Jawdy S."/>
            <person name="Smart L.B."/>
            <person name="Muchero W."/>
        </authorList>
    </citation>
    <scope>NUCLEOTIDE SEQUENCE</scope>
    <source>
        <tissue evidence="10">Shoot tip</tissue>
    </source>
</reference>
<dbReference type="EMBL" id="JAPFFM010000003">
    <property type="protein sequence ID" value="KAJ6767482.1"/>
    <property type="molecule type" value="Genomic_DNA"/>
</dbReference>
<reference evidence="10" key="2">
    <citation type="journal article" date="2023" name="Int. J. Mol. Sci.">
        <title>De Novo Assembly and Annotation of 11 Diverse Shrub Willow (Salix) Genomes Reveals Novel Gene Organization in Sex-Linked Regions.</title>
        <authorList>
            <person name="Hyden B."/>
            <person name="Feng K."/>
            <person name="Yates T.B."/>
            <person name="Jawdy S."/>
            <person name="Cereghino C."/>
            <person name="Smart L.B."/>
            <person name="Muchero W."/>
        </authorList>
    </citation>
    <scope>NUCLEOTIDE SEQUENCE</scope>
    <source>
        <tissue evidence="10">Shoot tip</tissue>
    </source>
</reference>
<dbReference type="Proteomes" id="UP001151752">
    <property type="component" value="Chromosome 8"/>
</dbReference>
<name>A0A9Q0WI65_9ROSI</name>
<proteinExistence type="predicted"/>
<dbReference type="InterPro" id="IPR033712">
    <property type="entry name" value="Pumilio_RNA-bd"/>
</dbReference>
<keyword evidence="2" id="KW-0963">Cytoplasm</keyword>
<feature type="repeat" description="Pumilio" evidence="7">
    <location>
        <begin position="627"/>
        <end position="662"/>
    </location>
</feature>
<feature type="repeat" description="Pumilio" evidence="7">
    <location>
        <begin position="880"/>
        <end position="921"/>
    </location>
</feature>
<evidence type="ECO:0000256" key="5">
    <source>
        <dbReference type="ARBA" id="ARBA00022884"/>
    </source>
</evidence>
<feature type="repeat" description="Pumilio" evidence="7">
    <location>
        <begin position="699"/>
        <end position="734"/>
    </location>
</feature>
<dbReference type="GO" id="GO:0006417">
    <property type="term" value="P:regulation of translation"/>
    <property type="evidence" value="ECO:0007669"/>
    <property type="project" value="UniProtKB-KW"/>
</dbReference>
<evidence type="ECO:0000256" key="6">
    <source>
        <dbReference type="ARBA" id="ARBA00055193"/>
    </source>
</evidence>
<feature type="region of interest" description="Disordered" evidence="8">
    <location>
        <begin position="579"/>
        <end position="602"/>
    </location>
</feature>
<feature type="domain" description="PUM-HD" evidence="9">
    <location>
        <begin position="607"/>
        <end position="947"/>
    </location>
</feature>
<evidence type="ECO:0000313" key="10">
    <source>
        <dbReference type="EMBL" id="KAJ6767482.1"/>
    </source>
</evidence>
<keyword evidence="3" id="KW-0677">Repeat</keyword>
<feature type="compositionally biased region" description="Basic and acidic residues" evidence="8">
    <location>
        <begin position="166"/>
        <end position="177"/>
    </location>
</feature>
<evidence type="ECO:0000256" key="3">
    <source>
        <dbReference type="ARBA" id="ARBA00022737"/>
    </source>
</evidence>
<dbReference type="InterPro" id="IPR001313">
    <property type="entry name" value="Pumilio_RNA-bd_rpt"/>
</dbReference>
<evidence type="ECO:0000313" key="11">
    <source>
        <dbReference type="Proteomes" id="UP001151752"/>
    </source>
</evidence>
<keyword evidence="5" id="KW-0694">RNA-binding</keyword>
<feature type="repeat" description="Pumilio" evidence="7">
    <location>
        <begin position="735"/>
        <end position="770"/>
    </location>
</feature>
<feature type="repeat" description="Pumilio" evidence="7">
    <location>
        <begin position="771"/>
        <end position="807"/>
    </location>
</feature>
<feature type="repeat" description="Pumilio" evidence="7">
    <location>
        <begin position="844"/>
        <end position="879"/>
    </location>
</feature>
<dbReference type="InterPro" id="IPR011989">
    <property type="entry name" value="ARM-like"/>
</dbReference>
<dbReference type="InterPro" id="IPR033133">
    <property type="entry name" value="PUM-HD"/>
</dbReference>
<gene>
    <name evidence="10" type="ORF">OIU74_021369</name>
</gene>
<dbReference type="InterPro" id="IPR016024">
    <property type="entry name" value="ARM-type_fold"/>
</dbReference>
<evidence type="ECO:0000256" key="1">
    <source>
        <dbReference type="ARBA" id="ARBA00004496"/>
    </source>
</evidence>
<comment type="caution">
    <text evidence="10">The sequence shown here is derived from an EMBL/GenBank/DDBJ whole genome shotgun (WGS) entry which is preliminary data.</text>
</comment>
<evidence type="ECO:0000256" key="2">
    <source>
        <dbReference type="ARBA" id="ARBA00022490"/>
    </source>
</evidence>
<keyword evidence="4" id="KW-0810">Translation regulation</keyword>
<feature type="repeat" description="Pumilio" evidence="7">
    <location>
        <begin position="663"/>
        <end position="698"/>
    </location>
</feature>
<evidence type="ECO:0000259" key="9">
    <source>
        <dbReference type="PROSITE" id="PS50303"/>
    </source>
</evidence>
<sequence length="956" mass="104690">MATESPVRMVESGGARKWSGSKDSAVLGSPLRSMAAEELGLLLKGQGFHGDEAGTIPCRSGSAPPSMEGSFAAIGNLLAQHNSGLSSSMESLGSVIENCESEEQLRSDPAYFAYYCSNVNLNPRLPPPLLSRENRRLVHHIGGFGNNWRPESGNGSLQLPKSSLSTHKEEPNEDRSPRGASENCGVHVPGQNTTSLAGRHKSLVDLIQEDFPRTPSPVYSQSRSSSHAAEVGVDHDVHAISSNVSSASMSKISESNAGSDVCVDTYALEVDALRLISINDPPSADLPTSPCHAGTPTQQKGESSSKGTGFEVDASVRGSRQSGASRMELRTKNKQDQQTYGRNIPQHHSYSQQGIPYQVQVISQGTNPSHSSMEKPSHGYPKFSSTEVLPPSHSPATNPPFYAPQGAYMTAGTPFYQPSSVYHPQYSMGGYAVGVQQIGSLQHLAKFYGQHGLMLQPSFVDPLHAQPFQHPFGDVYSATPPHNRLASSGTTGPQIDSFIPQKDFSAAAYMSNQKVLTSTNGGLNIPIPGKGAISGGSYYGGPPSMGVITHFPASPLTSPALPSSPVGGFNHLSRRTDLRFPQGSSRNAGSYFRGQEQRAVNSADDPKRHYFLEELKSNNAQKFELSDVAGCIVEFSVDQHGSRFIQQKLENCNVEEKECVFKEVLPHAPKLMTDVFGNYVIQKFFEHGSPEQRIELAEKLSGQMLQLSLQMYGCRVIQKALDVIELDQKAKLAQELDGHVMRCVHDQNGNHVIQKCIECVPAEHIEFIISAFRGQVVTLSTHPYGCRVIQRVLEHCSDELQSQCIVDEILESTYLLAQDQYGNYVTQHVLERGKPRERSQIISKLTGKIVQMSQHKYASNVVEKCLKHADAAQRELMIGEIIGQSEENDNLLMMMKDQFANYVVQKILETSNDKQKEILLSRINAHLNALKKYTYGKHIVARFEQLCGEESQVLET</sequence>
<dbReference type="PANTHER" id="PTHR12537">
    <property type="entry name" value="RNA BINDING PROTEIN PUMILIO-RELATED"/>
    <property type="match status" value="1"/>
</dbReference>
<dbReference type="SMART" id="SM00025">
    <property type="entry name" value="Pumilio"/>
    <property type="match status" value="8"/>
</dbReference>
<feature type="compositionally biased region" description="Polar residues" evidence="8">
    <location>
        <begin position="336"/>
        <end position="349"/>
    </location>
</feature>
<feature type="region of interest" description="Disordered" evidence="8">
    <location>
        <begin position="365"/>
        <end position="394"/>
    </location>
</feature>
<dbReference type="SUPFAM" id="SSF48371">
    <property type="entry name" value="ARM repeat"/>
    <property type="match status" value="1"/>
</dbReference>
<keyword evidence="11" id="KW-1185">Reference proteome</keyword>
<feature type="repeat" description="Pumilio" evidence="7">
    <location>
        <begin position="808"/>
        <end position="843"/>
    </location>
</feature>
<dbReference type="PANTHER" id="PTHR12537:SF121">
    <property type="entry name" value="PUMILIO HOMOLOG 5"/>
    <property type="match status" value="1"/>
</dbReference>
<dbReference type="Pfam" id="PF00806">
    <property type="entry name" value="PUF"/>
    <property type="match status" value="8"/>
</dbReference>
<dbReference type="Gene3D" id="1.25.10.10">
    <property type="entry name" value="Leucine-rich Repeat Variant"/>
    <property type="match status" value="1"/>
</dbReference>
<dbReference type="EMBL" id="JAPFFM010000003">
    <property type="protein sequence ID" value="KAJ6767483.1"/>
    <property type="molecule type" value="Genomic_DNA"/>
</dbReference>
<dbReference type="AlphaFoldDB" id="A0A9Q0WI65"/>
<feature type="region of interest" description="Disordered" evidence="8">
    <location>
        <begin position="281"/>
        <end position="349"/>
    </location>
</feature>
<evidence type="ECO:0000256" key="7">
    <source>
        <dbReference type="PROSITE-ProRule" id="PRU00317"/>
    </source>
</evidence>
<feature type="compositionally biased region" description="Polar residues" evidence="8">
    <location>
        <begin position="153"/>
        <end position="165"/>
    </location>
</feature>
<evidence type="ECO:0000256" key="4">
    <source>
        <dbReference type="ARBA" id="ARBA00022845"/>
    </source>
</evidence>
<dbReference type="GO" id="GO:0005737">
    <property type="term" value="C:cytoplasm"/>
    <property type="evidence" value="ECO:0007669"/>
    <property type="project" value="UniProtKB-SubCell"/>
</dbReference>
<dbReference type="InterPro" id="IPR012940">
    <property type="entry name" value="NABP"/>
</dbReference>
<comment type="function">
    <text evidence="6">Sequence-specific RNA-binding protein that regulates translation and mRNA stability by binding the 3'-UTR of target mRNAs. Binds the APUM-binding elements (APBEs) in the 3'-UTR mRNA sequence of CLV1, PNH, WUS and FAS2.</text>
</comment>
<dbReference type="PROSITE" id="PS50303">
    <property type="entry name" value="PUM_HD"/>
    <property type="match status" value="1"/>
</dbReference>
<dbReference type="FunFam" id="1.25.10.10:FF:000004">
    <property type="entry name" value="Pumilio homolog 1 isoform 2"/>
    <property type="match status" value="1"/>
</dbReference>